<feature type="compositionally biased region" description="Basic and acidic residues" evidence="1">
    <location>
        <begin position="34"/>
        <end position="43"/>
    </location>
</feature>
<dbReference type="Proteomes" id="UP000000639">
    <property type="component" value="Chromosome"/>
</dbReference>
<dbReference type="NCBIfam" id="NF046101">
    <property type="entry name" value="PA3496_fam"/>
    <property type="match status" value="1"/>
</dbReference>
<organism evidence="2 3">
    <name type="scientific">Psychromonas ingrahamii (strain DSM 17664 / CCUG 51855 / 37)</name>
    <dbReference type="NCBI Taxonomy" id="357804"/>
    <lineage>
        <taxon>Bacteria</taxon>
        <taxon>Pseudomonadati</taxon>
        <taxon>Pseudomonadota</taxon>
        <taxon>Gammaproteobacteria</taxon>
        <taxon>Alteromonadales</taxon>
        <taxon>Psychromonadaceae</taxon>
        <taxon>Psychromonas</taxon>
    </lineage>
</organism>
<keyword evidence="3" id="KW-1185">Reference proteome</keyword>
<feature type="region of interest" description="Disordered" evidence="1">
    <location>
        <begin position="1"/>
        <end position="43"/>
    </location>
</feature>
<dbReference type="HOGENOM" id="CLU_2571317_0_0_6"/>
<accession>A1SVF3</accession>
<dbReference type="KEGG" id="pin:Ping_1676"/>
<sequence>MGSENSQQFDTDNEAEEEWEDDDWEGGEIISEDDVVKVSDSKEKQKKIDIEKAKVRRSIEEFREQKRLRELLDDDFDDFDD</sequence>
<dbReference type="OrthoDB" id="9938116at2"/>
<dbReference type="AlphaFoldDB" id="A1SVF3"/>
<protein>
    <submittedName>
        <fullName evidence="2">Uncharacterized protein</fullName>
    </submittedName>
</protein>
<name>A1SVF3_PSYIN</name>
<evidence type="ECO:0000313" key="3">
    <source>
        <dbReference type="Proteomes" id="UP000000639"/>
    </source>
</evidence>
<evidence type="ECO:0000256" key="1">
    <source>
        <dbReference type="SAM" id="MobiDB-lite"/>
    </source>
</evidence>
<feature type="compositionally biased region" description="Acidic residues" evidence="1">
    <location>
        <begin position="11"/>
        <end position="33"/>
    </location>
</feature>
<dbReference type="InterPro" id="IPR058059">
    <property type="entry name" value="PA3496-like"/>
</dbReference>
<dbReference type="EMBL" id="CP000510">
    <property type="protein sequence ID" value="ABM03468.1"/>
    <property type="molecule type" value="Genomic_DNA"/>
</dbReference>
<evidence type="ECO:0000313" key="2">
    <source>
        <dbReference type="EMBL" id="ABM03468.1"/>
    </source>
</evidence>
<dbReference type="RefSeq" id="WP_011770028.1">
    <property type="nucleotide sequence ID" value="NC_008709.1"/>
</dbReference>
<proteinExistence type="predicted"/>
<reference evidence="2 3" key="1">
    <citation type="submission" date="2007-01" db="EMBL/GenBank/DDBJ databases">
        <title>Complete sequence of Psychromonas ingrahamii 37.</title>
        <authorList>
            <consortium name="US DOE Joint Genome Institute"/>
            <person name="Copeland A."/>
            <person name="Lucas S."/>
            <person name="Lapidus A."/>
            <person name="Barry K."/>
            <person name="Detter J.C."/>
            <person name="Glavina del Rio T."/>
            <person name="Hammon N."/>
            <person name="Israni S."/>
            <person name="Dalin E."/>
            <person name="Tice H."/>
            <person name="Pitluck S."/>
            <person name="Thompson L.S."/>
            <person name="Brettin T."/>
            <person name="Bruce D."/>
            <person name="Han C."/>
            <person name="Tapia R."/>
            <person name="Schmutz J."/>
            <person name="Larimer F."/>
            <person name="Land M."/>
            <person name="Hauser L."/>
            <person name="Kyrpides N."/>
            <person name="Ivanova N."/>
            <person name="Staley J."/>
            <person name="Richardson P."/>
        </authorList>
    </citation>
    <scope>NUCLEOTIDE SEQUENCE [LARGE SCALE GENOMIC DNA]</scope>
    <source>
        <strain evidence="2 3">37</strain>
    </source>
</reference>
<gene>
    <name evidence="2" type="ordered locus">Ping_1676</name>
</gene>